<name>A0A1W6BUI8_9BACT</name>
<dbReference type="KEGG" id="ccun:CCUN_0063"/>
<keyword evidence="1" id="KW-0175">Coiled coil</keyword>
<dbReference type="EMBL" id="CP020867">
    <property type="protein sequence ID" value="ARJ55731.1"/>
    <property type="molecule type" value="Genomic_DNA"/>
</dbReference>
<dbReference type="Proteomes" id="UP000192902">
    <property type="component" value="Chromosome"/>
</dbReference>
<dbReference type="AlphaFoldDB" id="A0A1W6BUI8"/>
<dbReference type="InterPro" id="IPR011990">
    <property type="entry name" value="TPR-like_helical_dom_sf"/>
</dbReference>
<dbReference type="STRING" id="1121267.CCUN_0063"/>
<accession>A0A1W6BUI8</accession>
<protein>
    <submittedName>
        <fullName evidence="3">Transformation system protein</fullName>
    </submittedName>
</protein>
<organism evidence="3 4">
    <name type="scientific">Campylobacter cuniculorum DSM 23162 = LMG 24588</name>
    <dbReference type="NCBI Taxonomy" id="1121267"/>
    <lineage>
        <taxon>Bacteria</taxon>
        <taxon>Pseudomonadati</taxon>
        <taxon>Campylobacterota</taxon>
        <taxon>Epsilonproteobacteria</taxon>
        <taxon>Campylobacterales</taxon>
        <taxon>Campylobacteraceae</taxon>
        <taxon>Campylobacter</taxon>
    </lineage>
</organism>
<gene>
    <name evidence="3" type="primary">ctsX</name>
    <name evidence="3" type="ORF">CCUN_0063</name>
</gene>
<keyword evidence="2" id="KW-0472">Membrane</keyword>
<keyword evidence="2" id="KW-0812">Transmembrane</keyword>
<evidence type="ECO:0000313" key="3">
    <source>
        <dbReference type="EMBL" id="ARJ55731.1"/>
    </source>
</evidence>
<feature type="coiled-coil region" evidence="1">
    <location>
        <begin position="44"/>
        <end position="102"/>
    </location>
</feature>
<dbReference type="SUPFAM" id="SSF48452">
    <property type="entry name" value="TPR-like"/>
    <property type="match status" value="1"/>
</dbReference>
<evidence type="ECO:0000256" key="2">
    <source>
        <dbReference type="SAM" id="Phobius"/>
    </source>
</evidence>
<evidence type="ECO:0000313" key="4">
    <source>
        <dbReference type="Proteomes" id="UP000192902"/>
    </source>
</evidence>
<feature type="coiled-coil region" evidence="1">
    <location>
        <begin position="167"/>
        <end position="194"/>
    </location>
</feature>
<evidence type="ECO:0000256" key="1">
    <source>
        <dbReference type="SAM" id="Coils"/>
    </source>
</evidence>
<dbReference type="eggNOG" id="ENOG5032HSI">
    <property type="taxonomic scope" value="Bacteria"/>
</dbReference>
<sequence length="196" mass="23453">MQERVRELELNYQKYLIKKRVKALFLGICLFFILSGAYFGFDFYERKKQLFAKALEEKKSLEKKLEDLKIAQEKNKISKEKMKKELETLKQNEEELKSLNKIQITSISLNIGLLKKAFYENPSYEKALFMSKMYYENKDYKKSVFWALKANELDKSLKESWFLFAKAKEALGEIQEAEQAMQFWEEYYGFLEDKEG</sequence>
<reference evidence="3 4" key="1">
    <citation type="submission" date="2017-04" db="EMBL/GenBank/DDBJ databases">
        <title>Complete genome sequence of the Campylobacter cuniculorum type strain LMG24588.</title>
        <authorList>
            <person name="Miller W.G."/>
            <person name="Yee E."/>
            <person name="Revez J."/>
            <person name="Bono J.L."/>
            <person name="Rossi M."/>
        </authorList>
    </citation>
    <scope>NUCLEOTIDE SEQUENCE [LARGE SCALE GENOMIC DNA]</scope>
    <source>
        <strain evidence="3 4">LMG 24588</strain>
    </source>
</reference>
<dbReference type="OrthoDB" id="5339479at2"/>
<dbReference type="RefSeq" id="WP_027304965.1">
    <property type="nucleotide sequence ID" value="NZ_CP020867.1"/>
</dbReference>
<keyword evidence="2" id="KW-1133">Transmembrane helix</keyword>
<dbReference type="Pfam" id="PF12895">
    <property type="entry name" value="ANAPC3"/>
    <property type="match status" value="1"/>
</dbReference>
<feature type="transmembrane region" description="Helical" evidence="2">
    <location>
        <begin position="21"/>
        <end position="41"/>
    </location>
</feature>
<proteinExistence type="predicted"/>